<sequence>MDESRGNSCLIIVDKSGVKDVFAEASGVNVPEESDNCDDSGEQAKKARLFLDSLRSVESSLEAIQEGDEERGLIHGRMKAHDLMPALVDIENDSFFVYGPPTRAARKDFWEERTMDVLALNHPWLLMGDLNTITGQQDKFGGREVEESDGSDLNDLLDATGGVDLGCVGNLFTWTNGRNFQDLIKERLDRALCDPEWMVSYPKAGVRALAIKDSDHAPLVLDLLLDRERFHTPFRYLDAWSRDEGCKAVIQQAWAIDVRGAELSQFLGFRKLGKEDRFLGNPIIWSNSKTKDLRYIKDKICSKIEGWRCKLLSQAGRSTLIRAVAQSTPVYSMATYLFPKTLCHEMDQAVRKFWWMGSESKDRFLALCDWNSLCLPLDRGGLNFKKFGDVNLALVAKLGWKLAKEEDSLWCKVFKAKYWGNREQAFWNSDLPRNASFGAKGIMATRDLIRNEACWVLADGGKADLWASPWIPWLDWDKSRAAFNPLCVPNPIKVSTLIGANGEWIASSVQRWFVPSVASSLHLIQRLPSSQDDLLVWKDATNGMFSPSVAYKSIIKSRWGETDQIWLRIWKLQLTERLKMFLWKLCRDIIPFGNRLQRIFGNSTRCVICGAAEDSALHLFFKCPLAKAVWFASRWAIRSDTLNFGAPRDMVVWLLSPEFLKGADAEVLGEFLRFGVCLFDALWTARNRAFHDQISPTWRGVLAKVTSAVAYLLSAWESPTTAGGLQHSPAALYTGNPVLLVDAGWDSGGYLGVHAVKWCTMRGWNRMVIASDCQLLVHGLHARRAPNWRLAGVFWQLVEMLDALPDVKIEWTPRAGVLAAHKLAKWAILHSVSGLFSAEDLVPLVAV</sequence>
<dbReference type="InterPro" id="IPR005135">
    <property type="entry name" value="Endo/exonuclease/phosphatase"/>
</dbReference>
<evidence type="ECO:0000259" key="2">
    <source>
        <dbReference type="Pfam" id="PF13456"/>
    </source>
</evidence>
<dbReference type="InterPro" id="IPR036397">
    <property type="entry name" value="RNaseH_sf"/>
</dbReference>
<dbReference type="InterPro" id="IPR002156">
    <property type="entry name" value="RNaseH_domain"/>
</dbReference>
<evidence type="ECO:0000313" key="5">
    <source>
        <dbReference type="Proteomes" id="UP000583929"/>
    </source>
</evidence>
<evidence type="ECO:0008006" key="6">
    <source>
        <dbReference type="Google" id="ProtNLM"/>
    </source>
</evidence>
<dbReference type="PANTHER" id="PTHR33116:SF86">
    <property type="entry name" value="REVERSE TRANSCRIPTASE DOMAIN-CONTAINING PROTEIN"/>
    <property type="match status" value="1"/>
</dbReference>
<organism evidence="4 5">
    <name type="scientific">Cannabis sativa</name>
    <name type="common">Hemp</name>
    <name type="synonym">Marijuana</name>
    <dbReference type="NCBI Taxonomy" id="3483"/>
    <lineage>
        <taxon>Eukaryota</taxon>
        <taxon>Viridiplantae</taxon>
        <taxon>Streptophyta</taxon>
        <taxon>Embryophyta</taxon>
        <taxon>Tracheophyta</taxon>
        <taxon>Spermatophyta</taxon>
        <taxon>Magnoliopsida</taxon>
        <taxon>eudicotyledons</taxon>
        <taxon>Gunneridae</taxon>
        <taxon>Pentapetalae</taxon>
        <taxon>rosids</taxon>
        <taxon>fabids</taxon>
        <taxon>Rosales</taxon>
        <taxon>Cannabaceae</taxon>
        <taxon>Cannabis</taxon>
    </lineage>
</organism>
<accession>A0A7J6DM13</accession>
<evidence type="ECO:0000259" key="3">
    <source>
        <dbReference type="Pfam" id="PF13966"/>
    </source>
</evidence>
<dbReference type="InterPro" id="IPR044730">
    <property type="entry name" value="RNase_H-like_dom_plant"/>
</dbReference>
<dbReference type="SUPFAM" id="SSF56219">
    <property type="entry name" value="DNase I-like"/>
    <property type="match status" value="1"/>
</dbReference>
<dbReference type="Pfam" id="PF13456">
    <property type="entry name" value="RVT_3"/>
    <property type="match status" value="1"/>
</dbReference>
<dbReference type="PANTHER" id="PTHR33116">
    <property type="entry name" value="REVERSE TRANSCRIPTASE ZINC-BINDING DOMAIN-CONTAINING PROTEIN-RELATED-RELATED"/>
    <property type="match status" value="1"/>
</dbReference>
<dbReference type="InterPro" id="IPR012337">
    <property type="entry name" value="RNaseH-like_sf"/>
</dbReference>
<dbReference type="AlphaFoldDB" id="A0A7J6DM13"/>
<feature type="domain" description="Reverse transcriptase zinc-binding" evidence="3">
    <location>
        <begin position="545"/>
        <end position="630"/>
    </location>
</feature>
<dbReference type="Pfam" id="PF03372">
    <property type="entry name" value="Exo_endo_phos"/>
    <property type="match status" value="1"/>
</dbReference>
<proteinExistence type="predicted"/>
<dbReference type="Pfam" id="PF13966">
    <property type="entry name" value="zf-RVT"/>
    <property type="match status" value="1"/>
</dbReference>
<protein>
    <recommendedName>
        <fullName evidence="6">Reverse transcriptase zinc-binding domain-containing protein</fullName>
    </recommendedName>
</protein>
<dbReference type="Gene3D" id="3.60.10.10">
    <property type="entry name" value="Endonuclease/exonuclease/phosphatase"/>
    <property type="match status" value="1"/>
</dbReference>
<dbReference type="GO" id="GO:0004523">
    <property type="term" value="F:RNA-DNA hybrid ribonuclease activity"/>
    <property type="evidence" value="ECO:0007669"/>
    <property type="project" value="InterPro"/>
</dbReference>
<dbReference type="SUPFAM" id="SSF53098">
    <property type="entry name" value="Ribonuclease H-like"/>
    <property type="match status" value="1"/>
</dbReference>
<dbReference type="GO" id="GO:0003676">
    <property type="term" value="F:nucleic acid binding"/>
    <property type="evidence" value="ECO:0007669"/>
    <property type="project" value="InterPro"/>
</dbReference>
<reference evidence="4 5" key="1">
    <citation type="journal article" date="2020" name="bioRxiv">
        <title>Sequence and annotation of 42 cannabis genomes reveals extensive copy number variation in cannabinoid synthesis and pathogen resistance genes.</title>
        <authorList>
            <person name="Mckernan K.J."/>
            <person name="Helbert Y."/>
            <person name="Kane L.T."/>
            <person name="Ebling H."/>
            <person name="Zhang L."/>
            <person name="Liu B."/>
            <person name="Eaton Z."/>
            <person name="Mclaughlin S."/>
            <person name="Kingan S."/>
            <person name="Baybayan P."/>
            <person name="Concepcion G."/>
            <person name="Jordan M."/>
            <person name="Riva A."/>
            <person name="Barbazuk W."/>
            <person name="Harkins T."/>
        </authorList>
    </citation>
    <scope>NUCLEOTIDE SEQUENCE [LARGE SCALE GENOMIC DNA]</scope>
    <source>
        <strain evidence="5">cv. Jamaican Lion 4</strain>
        <tissue evidence="4">Leaf</tissue>
    </source>
</reference>
<dbReference type="Gene3D" id="3.30.420.10">
    <property type="entry name" value="Ribonuclease H-like superfamily/Ribonuclease H"/>
    <property type="match status" value="1"/>
</dbReference>
<feature type="domain" description="RNase H type-1" evidence="2">
    <location>
        <begin position="754"/>
        <end position="827"/>
    </location>
</feature>
<comment type="caution">
    <text evidence="4">The sequence shown here is derived from an EMBL/GenBank/DDBJ whole genome shotgun (WGS) entry which is preliminary data.</text>
</comment>
<dbReference type="EMBL" id="JAATIQ010000852">
    <property type="protein sequence ID" value="KAF4347147.1"/>
    <property type="molecule type" value="Genomic_DNA"/>
</dbReference>
<dbReference type="Proteomes" id="UP000583929">
    <property type="component" value="Unassembled WGS sequence"/>
</dbReference>
<dbReference type="InterPro" id="IPR036691">
    <property type="entry name" value="Endo/exonu/phosph_ase_sf"/>
</dbReference>
<name>A0A7J6DM13_CANSA</name>
<dbReference type="CDD" id="cd06222">
    <property type="entry name" value="RNase_H_like"/>
    <property type="match status" value="1"/>
</dbReference>
<keyword evidence="5" id="KW-1185">Reference proteome</keyword>
<feature type="domain" description="Endonuclease/exonuclease/phosphatase" evidence="1">
    <location>
        <begin position="94"/>
        <end position="216"/>
    </location>
</feature>
<evidence type="ECO:0000313" key="4">
    <source>
        <dbReference type="EMBL" id="KAF4347147.1"/>
    </source>
</evidence>
<gene>
    <name evidence="4" type="ORF">G4B88_007902</name>
</gene>
<evidence type="ECO:0000259" key="1">
    <source>
        <dbReference type="Pfam" id="PF03372"/>
    </source>
</evidence>
<dbReference type="InterPro" id="IPR026960">
    <property type="entry name" value="RVT-Znf"/>
</dbReference>